<dbReference type="InterPro" id="IPR039448">
    <property type="entry name" value="Beta_helix"/>
</dbReference>
<feature type="domain" description="Right handed beta helix" evidence="1">
    <location>
        <begin position="3"/>
        <end position="91"/>
    </location>
</feature>
<name>A0A0F8XW87_9ZZZZ</name>
<dbReference type="EMBL" id="LAZR01056876">
    <property type="protein sequence ID" value="KKK73238.1"/>
    <property type="molecule type" value="Genomic_DNA"/>
</dbReference>
<dbReference type="InterPro" id="IPR011050">
    <property type="entry name" value="Pectin_lyase_fold/virulence"/>
</dbReference>
<dbReference type="AlphaFoldDB" id="A0A0F8XW87"/>
<dbReference type="InterPro" id="IPR012334">
    <property type="entry name" value="Pectin_lyas_fold"/>
</dbReference>
<feature type="non-terminal residue" evidence="2">
    <location>
        <position position="1"/>
    </location>
</feature>
<gene>
    <name evidence="2" type="ORF">LCGC14_2895820</name>
</gene>
<evidence type="ECO:0000259" key="1">
    <source>
        <dbReference type="Pfam" id="PF13229"/>
    </source>
</evidence>
<dbReference type="InterPro" id="IPR022441">
    <property type="entry name" value="Para_beta_helix_rpt-2"/>
</dbReference>
<dbReference type="Pfam" id="PF13229">
    <property type="entry name" value="Beta_helix"/>
    <property type="match status" value="1"/>
</dbReference>
<comment type="caution">
    <text evidence="2">The sequence shown here is derived from an EMBL/GenBank/DDBJ whole genome shotgun (WGS) entry which is preliminary data.</text>
</comment>
<dbReference type="SUPFAM" id="SSF51126">
    <property type="entry name" value="Pectin lyase-like"/>
    <property type="match status" value="1"/>
</dbReference>
<reference evidence="2" key="1">
    <citation type="journal article" date="2015" name="Nature">
        <title>Complex archaea that bridge the gap between prokaryotes and eukaryotes.</title>
        <authorList>
            <person name="Spang A."/>
            <person name="Saw J.H."/>
            <person name="Jorgensen S.L."/>
            <person name="Zaremba-Niedzwiedzka K."/>
            <person name="Martijn J."/>
            <person name="Lind A.E."/>
            <person name="van Eijk R."/>
            <person name="Schleper C."/>
            <person name="Guy L."/>
            <person name="Ettema T.J."/>
        </authorList>
    </citation>
    <scope>NUCLEOTIDE SEQUENCE</scope>
</reference>
<organism evidence="2">
    <name type="scientific">marine sediment metagenome</name>
    <dbReference type="NCBI Taxonomy" id="412755"/>
    <lineage>
        <taxon>unclassified sequences</taxon>
        <taxon>metagenomes</taxon>
        <taxon>ecological metagenomes</taxon>
    </lineage>
</organism>
<protein>
    <recommendedName>
        <fullName evidence="1">Right handed beta helix domain-containing protein</fullName>
    </recommendedName>
</protein>
<evidence type="ECO:0000313" key="2">
    <source>
        <dbReference type="EMBL" id="KKK73238.1"/>
    </source>
</evidence>
<dbReference type="NCBIfam" id="NF041518">
    <property type="entry name" value="choice_anch_Q"/>
    <property type="match status" value="1"/>
</dbReference>
<dbReference type="InterPro" id="IPR059226">
    <property type="entry name" value="Choice_anch_Q_dom"/>
</dbReference>
<accession>A0A0F8XW87</accession>
<dbReference type="Gene3D" id="2.160.20.10">
    <property type="entry name" value="Single-stranded right-handed beta-helix, Pectin lyase-like"/>
    <property type="match status" value="1"/>
</dbReference>
<dbReference type="SMART" id="SM00710">
    <property type="entry name" value="PbH1"/>
    <property type="match status" value="3"/>
</dbReference>
<proteinExistence type="predicted"/>
<dbReference type="NCBIfam" id="TIGR03804">
    <property type="entry name" value="para_beta_helix"/>
    <property type="match status" value="1"/>
</dbReference>
<sequence>RNYNSSSAVIANNIIRSNKDHGIHCLDSPSEITIKNNWIHHNGTDDSGDGIYLHYENAWSTAVIRNNTIVNNASYGIKASWWEDPEVSNCIIWGDNPLYEDGYDVTYSCIQGDYDGEGNIADYPSFADDANNFHLLPGSPCIDAGDPGFANFNETDIDGEPRIVDGNEDGIERVDIGADEFYRSPADFDRNEIVNFIDYRVLASAWQTNPNDNDYNDICNLADNNSIDNNDLDVFCDDWLWEPAWVQPIETMMMMMMGGAMGGGMSLGLEATAAEFYDVTDATAAGQQSAKMEPEQIERLIKWLEEIWLGEDLPKGIDKDEWQRGIERIIESLKEELQN</sequence>
<dbReference type="InterPro" id="IPR006626">
    <property type="entry name" value="PbH1"/>
</dbReference>